<dbReference type="InParanoid" id="F4R4C9"/>
<proteinExistence type="predicted"/>
<dbReference type="InterPro" id="IPR046798">
    <property type="entry name" value="2OG-FeII_Oxy_6"/>
</dbReference>
<feature type="domain" description="Tet-like 2OG-Fe(II) oxygenase" evidence="1">
    <location>
        <begin position="1"/>
        <end position="178"/>
    </location>
</feature>
<organism evidence="3">
    <name type="scientific">Melampsora larici-populina (strain 98AG31 / pathotype 3-4-7)</name>
    <name type="common">Poplar leaf rust fungus</name>
    <dbReference type="NCBI Taxonomy" id="747676"/>
    <lineage>
        <taxon>Eukaryota</taxon>
        <taxon>Fungi</taxon>
        <taxon>Dikarya</taxon>
        <taxon>Basidiomycota</taxon>
        <taxon>Pucciniomycotina</taxon>
        <taxon>Pucciniomycetes</taxon>
        <taxon>Pucciniales</taxon>
        <taxon>Melampsoraceae</taxon>
        <taxon>Melampsora</taxon>
    </lineage>
</organism>
<reference evidence="3" key="1">
    <citation type="journal article" date="2011" name="Proc. Natl. Acad. Sci. U.S.A.">
        <title>Obligate biotrophy features unraveled by the genomic analysis of rust fungi.</title>
        <authorList>
            <person name="Duplessis S."/>
            <person name="Cuomo C.A."/>
            <person name="Lin Y.-C."/>
            <person name="Aerts A."/>
            <person name="Tisserant E."/>
            <person name="Veneault-Fourrey C."/>
            <person name="Joly D.L."/>
            <person name="Hacquard S."/>
            <person name="Amselem J."/>
            <person name="Cantarel B.L."/>
            <person name="Chiu R."/>
            <person name="Coutinho P.M."/>
            <person name="Feau N."/>
            <person name="Field M."/>
            <person name="Frey P."/>
            <person name="Gelhaye E."/>
            <person name="Goldberg J."/>
            <person name="Grabherr M.G."/>
            <person name="Kodira C.D."/>
            <person name="Kohler A."/>
            <person name="Kuees U."/>
            <person name="Lindquist E.A."/>
            <person name="Lucas S.M."/>
            <person name="Mago R."/>
            <person name="Mauceli E."/>
            <person name="Morin E."/>
            <person name="Murat C."/>
            <person name="Pangilinan J.L."/>
            <person name="Park R."/>
            <person name="Pearson M."/>
            <person name="Quesneville H."/>
            <person name="Rouhier N."/>
            <person name="Sakthikumar S."/>
            <person name="Salamov A.A."/>
            <person name="Schmutz J."/>
            <person name="Selles B."/>
            <person name="Shapiro H."/>
            <person name="Tanguay P."/>
            <person name="Tuskan G.A."/>
            <person name="Henrissat B."/>
            <person name="Van de Peer Y."/>
            <person name="Rouze P."/>
            <person name="Ellis J.G."/>
            <person name="Dodds P.N."/>
            <person name="Schein J.E."/>
            <person name="Zhong S."/>
            <person name="Hamelin R.C."/>
            <person name="Grigoriev I.V."/>
            <person name="Szabo L.J."/>
            <person name="Martin F."/>
        </authorList>
    </citation>
    <scope>NUCLEOTIDE SEQUENCE [LARGE SCALE GENOMIC DNA]</scope>
    <source>
        <strain evidence="3">98AG31 / pathotype 3-4-7</strain>
    </source>
</reference>
<dbReference type="RefSeq" id="XP_007403964.1">
    <property type="nucleotide sequence ID" value="XM_007403902.1"/>
</dbReference>
<dbReference type="VEuPathDB" id="FungiDB:MELLADRAFT_87054"/>
<dbReference type="Proteomes" id="UP000001072">
    <property type="component" value="Unassembled WGS sequence"/>
</dbReference>
<gene>
    <name evidence="2" type="ORF">MELLADRAFT_87054</name>
</gene>
<dbReference type="EMBL" id="GL883090">
    <property type="protein sequence ID" value="EGG13026.1"/>
    <property type="molecule type" value="Genomic_DNA"/>
</dbReference>
<protein>
    <recommendedName>
        <fullName evidence="1">Tet-like 2OG-Fe(II) oxygenase domain-containing protein</fullName>
    </recommendedName>
</protein>
<sequence>MGHLGWRGGSDPGYSAGPYSLNASTSSNGARIDDDIALMATFHRIRDFWAERFASLSFMIFISNLQIGMDTNVPGFDDLAWEGTPNGRVFASNLVVTCEGFFNEPHTDFDHTRYAFGFNCLIDRVTGELHEANGPSNKGTIVGSMFIMRDFDIIVDYDGCDGIYESIWDTTMSHYTAESLCFDEEGDEICPKKCAITRFGSSAQVAQTLVERIRLVEKSKDDMTPAQWEDYRKRKVKSYEAETSFKHARNIANAALCAERAKLKREAKVAALFKAPKKT</sequence>
<evidence type="ECO:0000259" key="1">
    <source>
        <dbReference type="Pfam" id="PF20515"/>
    </source>
</evidence>
<dbReference type="KEGG" id="mlr:MELLADRAFT_87054"/>
<dbReference type="OrthoDB" id="2501343at2759"/>
<accession>F4R4C9</accession>
<dbReference type="HOGENOM" id="CLU_1046142_0_0_1"/>
<dbReference type="Pfam" id="PF20515">
    <property type="entry name" value="2OG-FeII_Oxy_6"/>
    <property type="match status" value="1"/>
</dbReference>
<dbReference type="GeneID" id="18934382"/>
<evidence type="ECO:0000313" key="3">
    <source>
        <dbReference type="Proteomes" id="UP000001072"/>
    </source>
</evidence>
<evidence type="ECO:0000313" key="2">
    <source>
        <dbReference type="EMBL" id="EGG13026.1"/>
    </source>
</evidence>
<dbReference type="AlphaFoldDB" id="F4R4C9"/>
<keyword evidence="3" id="KW-1185">Reference proteome</keyword>
<name>F4R4C9_MELLP</name>